<protein>
    <submittedName>
        <fullName evidence="4">Winged helix-turn-helix domain-containing protein</fullName>
    </submittedName>
</protein>
<comment type="caution">
    <text evidence="4">The sequence shown here is derived from an EMBL/GenBank/DDBJ whole genome shotgun (WGS) entry which is preliminary data.</text>
</comment>
<dbReference type="RefSeq" id="WP_397210827.1">
    <property type="nucleotide sequence ID" value="NZ_JBGFSN010000001.1"/>
</dbReference>
<reference evidence="4 5" key="1">
    <citation type="submission" date="2024-08" db="EMBL/GenBank/DDBJ databases">
        <title>Pantoea ronii - a newly identified human opportunistic pathogen.</title>
        <authorList>
            <person name="Keidar-Friedman D."/>
            <person name="Sorek N."/>
            <person name="Leshin-Carmel D."/>
            <person name="Tsur A."/>
            <person name="Amsalem M."/>
            <person name="Tolkach D."/>
            <person name="Brosh-Nissimov T."/>
        </authorList>
    </citation>
    <scope>NUCLEOTIDE SEQUENCE [LARGE SCALE GENOMIC DNA]</scope>
    <source>
        <strain evidence="4 5">AA23256</strain>
    </source>
</reference>
<dbReference type="InterPro" id="IPR016032">
    <property type="entry name" value="Sig_transdc_resp-reg_C-effctor"/>
</dbReference>
<dbReference type="InterPro" id="IPR036388">
    <property type="entry name" value="WH-like_DNA-bd_sf"/>
</dbReference>
<sequence length="249" mass="28709">MKEYKFNDFLLRSDNILLKNDQPINLPPKEVSVLRFLIENADKILTKEQIIEKVWNGGIVSDESLTRCIYVIRKMLEQTDKNKYINTLYGKGYRFICPIIERDISAHALAQQENNIRIAVFPFTVNNSDTLMLHDQIQDLLHNLNDGTITILPSVFTRHGTDYASILNILQLLKTDYYISGTEVTPEGEAPVIRLELVRTKDHAVIFREGATLLSPNQNELRHSLEKTLRTLIAKTQQEKLSPFEKIEE</sequence>
<evidence type="ECO:0000256" key="1">
    <source>
        <dbReference type="ARBA" id="ARBA00023125"/>
    </source>
</evidence>
<dbReference type="Gene3D" id="1.10.10.10">
    <property type="entry name" value="Winged helix-like DNA-binding domain superfamily/Winged helix DNA-binding domain"/>
    <property type="match status" value="1"/>
</dbReference>
<evidence type="ECO:0000313" key="5">
    <source>
        <dbReference type="Proteomes" id="UP001611251"/>
    </source>
</evidence>
<feature type="DNA-binding region" description="OmpR/PhoB-type" evidence="2">
    <location>
        <begin position="1"/>
        <end position="97"/>
    </location>
</feature>
<organism evidence="4 5">
    <name type="scientific">Pantoea osteomyelitidis</name>
    <dbReference type="NCBI Taxonomy" id="3230026"/>
    <lineage>
        <taxon>Bacteria</taxon>
        <taxon>Pseudomonadati</taxon>
        <taxon>Pseudomonadota</taxon>
        <taxon>Gammaproteobacteria</taxon>
        <taxon>Enterobacterales</taxon>
        <taxon>Erwiniaceae</taxon>
        <taxon>Pantoea</taxon>
    </lineage>
</organism>
<dbReference type="PROSITE" id="PS51755">
    <property type="entry name" value="OMPR_PHOB"/>
    <property type="match status" value="1"/>
</dbReference>
<dbReference type="Proteomes" id="UP001611251">
    <property type="component" value="Unassembled WGS sequence"/>
</dbReference>
<dbReference type="SMART" id="SM00862">
    <property type="entry name" value="Trans_reg_C"/>
    <property type="match status" value="1"/>
</dbReference>
<dbReference type="EMBL" id="JBGFSN010000001">
    <property type="protein sequence ID" value="MFH8132620.1"/>
    <property type="molecule type" value="Genomic_DNA"/>
</dbReference>
<dbReference type="InterPro" id="IPR001867">
    <property type="entry name" value="OmpR/PhoB-type_DNA-bd"/>
</dbReference>
<name>A0ABW7PS30_9GAMM</name>
<evidence type="ECO:0000313" key="4">
    <source>
        <dbReference type="EMBL" id="MFH8132620.1"/>
    </source>
</evidence>
<dbReference type="CDD" id="cd00383">
    <property type="entry name" value="trans_reg_C"/>
    <property type="match status" value="1"/>
</dbReference>
<feature type="domain" description="OmpR/PhoB-type" evidence="3">
    <location>
        <begin position="1"/>
        <end position="97"/>
    </location>
</feature>
<keyword evidence="5" id="KW-1185">Reference proteome</keyword>
<proteinExistence type="predicted"/>
<evidence type="ECO:0000256" key="2">
    <source>
        <dbReference type="PROSITE-ProRule" id="PRU01091"/>
    </source>
</evidence>
<accession>A0ABW7PS30</accession>
<dbReference type="SUPFAM" id="SSF46894">
    <property type="entry name" value="C-terminal effector domain of the bipartite response regulators"/>
    <property type="match status" value="1"/>
</dbReference>
<evidence type="ECO:0000259" key="3">
    <source>
        <dbReference type="PROSITE" id="PS51755"/>
    </source>
</evidence>
<keyword evidence="1 2" id="KW-0238">DNA-binding</keyword>
<dbReference type="Pfam" id="PF00486">
    <property type="entry name" value="Trans_reg_C"/>
    <property type="match status" value="1"/>
</dbReference>
<gene>
    <name evidence="4" type="ORF">ABU178_00250</name>
</gene>